<evidence type="ECO:0000313" key="4">
    <source>
        <dbReference type="Proteomes" id="UP000284684"/>
    </source>
</evidence>
<organism evidence="3 4">
    <name type="scientific">Pseudomonas brassicacearum</name>
    <dbReference type="NCBI Taxonomy" id="930166"/>
    <lineage>
        <taxon>Bacteria</taxon>
        <taxon>Pseudomonadati</taxon>
        <taxon>Pseudomonadota</taxon>
        <taxon>Gammaproteobacteria</taxon>
        <taxon>Pseudomonadales</taxon>
        <taxon>Pseudomonadaceae</taxon>
        <taxon>Pseudomonas</taxon>
    </lineage>
</organism>
<dbReference type="EMBL" id="MOBI01000028">
    <property type="protein sequence ID" value="ROM90919.1"/>
    <property type="molecule type" value="Genomic_DNA"/>
</dbReference>
<evidence type="ECO:0000313" key="3">
    <source>
        <dbReference type="EMBL" id="ROM90919.1"/>
    </source>
</evidence>
<evidence type="ECO:0000259" key="2">
    <source>
        <dbReference type="Pfam" id="PF07007"/>
    </source>
</evidence>
<dbReference type="Proteomes" id="UP000284684">
    <property type="component" value="Unassembled WGS sequence"/>
</dbReference>
<dbReference type="Pfam" id="PF07007">
    <property type="entry name" value="LprI"/>
    <property type="match status" value="1"/>
</dbReference>
<feature type="chain" id="PRO_5019538454" evidence="1">
    <location>
        <begin position="23"/>
        <end position="135"/>
    </location>
</feature>
<protein>
    <submittedName>
        <fullName evidence="3">Urease-associated protein</fullName>
    </submittedName>
</protein>
<dbReference type="AlphaFoldDB" id="A0A423GKE7"/>
<dbReference type="PANTHER" id="PTHR39176:SF1">
    <property type="entry name" value="PERIPLASMIC PROTEIN"/>
    <property type="match status" value="1"/>
</dbReference>
<gene>
    <name evidence="3" type="ORF">BK658_23750</name>
</gene>
<comment type="caution">
    <text evidence="3">The sequence shown here is derived from an EMBL/GenBank/DDBJ whole genome shotgun (WGS) entry which is preliminary data.</text>
</comment>
<dbReference type="PANTHER" id="PTHR39176">
    <property type="entry name" value="PERIPLASMIC PROTEIN-RELATED"/>
    <property type="match status" value="1"/>
</dbReference>
<dbReference type="Gene3D" id="1.20.1270.180">
    <property type="match status" value="1"/>
</dbReference>
<proteinExistence type="predicted"/>
<name>A0A423GKE7_9PSED</name>
<feature type="domain" description="Lysozyme inhibitor LprI-like N-terminal" evidence="2">
    <location>
        <begin position="25"/>
        <end position="115"/>
    </location>
</feature>
<feature type="signal peptide" evidence="1">
    <location>
        <begin position="1"/>
        <end position="22"/>
    </location>
</feature>
<reference evidence="3 4" key="1">
    <citation type="submission" date="2016-10" db="EMBL/GenBank/DDBJ databases">
        <title>Comparative genome analysis of multiple Pseudomonas spp. focuses on biocontrol and plant growth promoting traits.</title>
        <authorList>
            <person name="Tao X.-Y."/>
            <person name="Taylor C.G."/>
        </authorList>
    </citation>
    <scope>NUCLEOTIDE SEQUENCE [LARGE SCALE GENOMIC DNA]</scope>
    <source>
        <strain evidence="3 4">37D10</strain>
    </source>
</reference>
<sequence length="135" mass="14755">MPPRFLLALVPLLMAPFAHAHADDCANAADQRTMNECAAKEYKKADTQLNALYKQINDRLKDNVESKKRLVGAQRAWVAFRDAECEFSASGVAGGSAYSMIYSSCMAGLTLKRVEAFKTYLECQEGDLSCPVPGA</sequence>
<keyword evidence="1" id="KW-0732">Signal</keyword>
<accession>A0A423GKE7</accession>
<dbReference type="InterPro" id="IPR009739">
    <property type="entry name" value="LprI-like_N"/>
</dbReference>
<dbReference type="RefSeq" id="WP_123584578.1">
    <property type="nucleotide sequence ID" value="NZ_MOBI01000028.1"/>
</dbReference>
<evidence type="ECO:0000256" key="1">
    <source>
        <dbReference type="SAM" id="SignalP"/>
    </source>
</evidence>